<organism evidence="1 2">
    <name type="scientific">Acinetobacter rudis CIP 110305</name>
    <dbReference type="NCBI Taxonomy" id="421052"/>
    <lineage>
        <taxon>Bacteria</taxon>
        <taxon>Pseudomonadati</taxon>
        <taxon>Pseudomonadota</taxon>
        <taxon>Gammaproteobacteria</taxon>
        <taxon>Moraxellales</taxon>
        <taxon>Moraxellaceae</taxon>
        <taxon>Acinetobacter</taxon>
    </lineage>
</organism>
<dbReference type="Proteomes" id="UP000014568">
    <property type="component" value="Unassembled WGS sequence"/>
</dbReference>
<dbReference type="PATRIC" id="fig|421052.3.peg.1327"/>
<comment type="caution">
    <text evidence="1">The sequence shown here is derived from an EMBL/GenBank/DDBJ whole genome shotgun (WGS) entry which is preliminary data.</text>
</comment>
<dbReference type="EMBL" id="ATGI01000016">
    <property type="protein sequence ID" value="EPF74988.1"/>
    <property type="molecule type" value="Genomic_DNA"/>
</dbReference>
<keyword evidence="2" id="KW-1185">Reference proteome</keyword>
<dbReference type="OrthoDB" id="6712814at2"/>
<evidence type="ECO:0000313" key="2">
    <source>
        <dbReference type="Proteomes" id="UP000014568"/>
    </source>
</evidence>
<dbReference type="HOGENOM" id="CLU_188859_0_0_6"/>
<proteinExistence type="predicted"/>
<protein>
    <recommendedName>
        <fullName evidence="3">Helix-turn-helix domain-containing protein</fullName>
    </recommendedName>
</protein>
<reference evidence="1 2" key="1">
    <citation type="submission" date="2013-06" db="EMBL/GenBank/DDBJ databases">
        <title>The Genome Sequence of Acinetobacter rudis CIP 110305.</title>
        <authorList>
            <consortium name="The Broad Institute Genome Sequencing Platform"/>
            <consortium name="The Broad Institute Genome Sequencing Center for Infectious Disease"/>
            <person name="Cerqueira G."/>
            <person name="Feldgarden M."/>
            <person name="Courvalin P."/>
            <person name="Perichon B."/>
            <person name="Grillot-Courvalin C."/>
            <person name="Clermont D."/>
            <person name="Rocha E."/>
            <person name="Yoon E.-J."/>
            <person name="Nemec A."/>
            <person name="Young S.K."/>
            <person name="Zeng Q."/>
            <person name="Gargeya S."/>
            <person name="Fitzgerald M."/>
            <person name="Abouelleil A."/>
            <person name="Alvarado L."/>
            <person name="Berlin A.M."/>
            <person name="Chapman S.B."/>
            <person name="Dewar J."/>
            <person name="Goldberg J."/>
            <person name="Griggs A."/>
            <person name="Gujja S."/>
            <person name="Hansen M."/>
            <person name="Howarth C."/>
            <person name="Imamovic A."/>
            <person name="Larimer J."/>
            <person name="McCowan C."/>
            <person name="Murphy C."/>
            <person name="Pearson M."/>
            <person name="Priest M."/>
            <person name="Roberts A."/>
            <person name="Saif S."/>
            <person name="Shea T."/>
            <person name="Sykes S."/>
            <person name="Wortman J."/>
            <person name="Nusbaum C."/>
            <person name="Birren B."/>
        </authorList>
    </citation>
    <scope>NUCLEOTIDE SEQUENCE [LARGE SCALE GENOMIC DNA]</scope>
    <source>
        <strain evidence="1 2">CIP 110305</strain>
    </source>
</reference>
<dbReference type="STRING" id="632955.GCA_000829675_03342"/>
<evidence type="ECO:0008006" key="3">
    <source>
        <dbReference type="Google" id="ProtNLM"/>
    </source>
</evidence>
<sequence length="89" mass="10424">MRTEQENKLLQAIFNEMQLIKKAVAVQDERRVSVKEFAKRLGFSEPTLWDRIKDGIIEKPQQDGRRVFWLNSYVNFAVQHCKKSDTVAA</sequence>
<evidence type="ECO:0000313" key="1">
    <source>
        <dbReference type="EMBL" id="EPF74988.1"/>
    </source>
</evidence>
<accession>S3N9A5</accession>
<dbReference type="eggNOG" id="ENOG5032QQZ">
    <property type="taxonomic scope" value="Bacteria"/>
</dbReference>
<dbReference type="AlphaFoldDB" id="S3N9A5"/>
<dbReference type="RefSeq" id="WP_016655768.1">
    <property type="nucleotide sequence ID" value="NZ_KE340352.1"/>
</dbReference>
<gene>
    <name evidence="1" type="ORF">F945_01359</name>
</gene>
<name>S3N9A5_9GAMM</name>